<name>A6G797_9BACT</name>
<organism evidence="8 9">
    <name type="scientific">Plesiocystis pacifica SIR-1</name>
    <dbReference type="NCBI Taxonomy" id="391625"/>
    <lineage>
        <taxon>Bacteria</taxon>
        <taxon>Pseudomonadati</taxon>
        <taxon>Myxococcota</taxon>
        <taxon>Polyangia</taxon>
        <taxon>Nannocystales</taxon>
        <taxon>Nannocystaceae</taxon>
        <taxon>Plesiocystis</taxon>
    </lineage>
</organism>
<dbReference type="InterPro" id="IPR013324">
    <property type="entry name" value="RNA_pol_sigma_r3/r4-like"/>
</dbReference>
<keyword evidence="5" id="KW-0804">Transcription</keyword>
<evidence type="ECO:0000256" key="5">
    <source>
        <dbReference type="ARBA" id="ARBA00023163"/>
    </source>
</evidence>
<protein>
    <submittedName>
        <fullName evidence="8">RNA polymerase sigma-70 factor</fullName>
    </submittedName>
</protein>
<comment type="caution">
    <text evidence="8">The sequence shown here is derived from an EMBL/GenBank/DDBJ whole genome shotgun (WGS) entry which is preliminary data.</text>
</comment>
<dbReference type="InterPro" id="IPR039425">
    <property type="entry name" value="RNA_pol_sigma-70-like"/>
</dbReference>
<dbReference type="Gene3D" id="1.10.1740.10">
    <property type="match status" value="1"/>
</dbReference>
<dbReference type="Pfam" id="PF08281">
    <property type="entry name" value="Sigma70_r4_2"/>
    <property type="match status" value="1"/>
</dbReference>
<dbReference type="eggNOG" id="COG1595">
    <property type="taxonomic scope" value="Bacteria"/>
</dbReference>
<dbReference type="GO" id="GO:0006352">
    <property type="term" value="P:DNA-templated transcription initiation"/>
    <property type="evidence" value="ECO:0007669"/>
    <property type="project" value="InterPro"/>
</dbReference>
<dbReference type="SUPFAM" id="SSF88659">
    <property type="entry name" value="Sigma3 and sigma4 domains of RNA polymerase sigma factors"/>
    <property type="match status" value="1"/>
</dbReference>
<dbReference type="SUPFAM" id="SSF88946">
    <property type="entry name" value="Sigma2 domain of RNA polymerase sigma factors"/>
    <property type="match status" value="1"/>
</dbReference>
<sequence>MAKRDERELLQRWQAGDAEAGNELVIRHFDAVRLFFLNAVSDREREDLLQETFKRVVAAVGTFEGRSSFRTFLFVIARRTLYDHLRQRYRGKGQFDEMTHSVVDQGASPSHLVTQIESHRRLLQCLRGLPVQTKELLELYYWQDMTGNELAEIQGIPERTLRSRLGTARKALRDCFVRCAPAAGDADEPDLEGALRELGEFFRTGRG</sequence>
<evidence type="ECO:0000256" key="3">
    <source>
        <dbReference type="ARBA" id="ARBA00023082"/>
    </source>
</evidence>
<dbReference type="RefSeq" id="WP_006972592.1">
    <property type="nucleotide sequence ID" value="NZ_ABCS01000033.1"/>
</dbReference>
<evidence type="ECO:0000256" key="2">
    <source>
        <dbReference type="ARBA" id="ARBA00023015"/>
    </source>
</evidence>
<keyword evidence="2" id="KW-0805">Transcription regulation</keyword>
<dbReference type="Gene3D" id="1.10.10.10">
    <property type="entry name" value="Winged helix-like DNA-binding domain superfamily/Winged helix DNA-binding domain"/>
    <property type="match status" value="1"/>
</dbReference>
<comment type="similarity">
    <text evidence="1">Belongs to the sigma-70 factor family. ECF subfamily.</text>
</comment>
<dbReference type="GO" id="GO:0003677">
    <property type="term" value="F:DNA binding"/>
    <property type="evidence" value="ECO:0007669"/>
    <property type="project" value="UniProtKB-KW"/>
</dbReference>
<proteinExistence type="inferred from homology"/>
<dbReference type="CDD" id="cd06171">
    <property type="entry name" value="Sigma70_r4"/>
    <property type="match status" value="1"/>
</dbReference>
<dbReference type="InterPro" id="IPR007627">
    <property type="entry name" value="RNA_pol_sigma70_r2"/>
</dbReference>
<dbReference type="PANTHER" id="PTHR43133:SF8">
    <property type="entry name" value="RNA POLYMERASE SIGMA FACTOR HI_1459-RELATED"/>
    <property type="match status" value="1"/>
</dbReference>
<accession>A6G797</accession>
<dbReference type="InterPro" id="IPR013249">
    <property type="entry name" value="RNA_pol_sigma70_r4_t2"/>
</dbReference>
<evidence type="ECO:0000313" key="9">
    <source>
        <dbReference type="Proteomes" id="UP000005801"/>
    </source>
</evidence>
<gene>
    <name evidence="8" type="ORF">PPSIR1_08601</name>
</gene>
<dbReference type="OrthoDB" id="5516273at2"/>
<dbReference type="Pfam" id="PF04542">
    <property type="entry name" value="Sigma70_r2"/>
    <property type="match status" value="1"/>
</dbReference>
<evidence type="ECO:0000256" key="1">
    <source>
        <dbReference type="ARBA" id="ARBA00010641"/>
    </source>
</evidence>
<evidence type="ECO:0000313" key="8">
    <source>
        <dbReference type="EMBL" id="EDM78231.1"/>
    </source>
</evidence>
<dbReference type="InterPro" id="IPR014284">
    <property type="entry name" value="RNA_pol_sigma-70_dom"/>
</dbReference>
<keyword evidence="4" id="KW-0238">DNA-binding</keyword>
<dbReference type="EMBL" id="ABCS01000033">
    <property type="protein sequence ID" value="EDM78231.1"/>
    <property type="molecule type" value="Genomic_DNA"/>
</dbReference>
<evidence type="ECO:0000259" key="6">
    <source>
        <dbReference type="Pfam" id="PF04542"/>
    </source>
</evidence>
<feature type="domain" description="RNA polymerase sigma factor 70 region 4 type 2" evidence="7">
    <location>
        <begin position="120"/>
        <end position="172"/>
    </location>
</feature>
<dbReference type="InterPro" id="IPR013325">
    <property type="entry name" value="RNA_pol_sigma_r2"/>
</dbReference>
<evidence type="ECO:0000256" key="4">
    <source>
        <dbReference type="ARBA" id="ARBA00023125"/>
    </source>
</evidence>
<dbReference type="GO" id="GO:0016987">
    <property type="term" value="F:sigma factor activity"/>
    <property type="evidence" value="ECO:0007669"/>
    <property type="project" value="UniProtKB-KW"/>
</dbReference>
<dbReference type="AlphaFoldDB" id="A6G797"/>
<dbReference type="PANTHER" id="PTHR43133">
    <property type="entry name" value="RNA POLYMERASE ECF-TYPE SIGMA FACTO"/>
    <property type="match status" value="1"/>
</dbReference>
<feature type="domain" description="RNA polymerase sigma-70 region 2" evidence="6">
    <location>
        <begin position="43"/>
        <end position="90"/>
    </location>
</feature>
<dbReference type="Proteomes" id="UP000005801">
    <property type="component" value="Unassembled WGS sequence"/>
</dbReference>
<dbReference type="STRING" id="391625.PPSIR1_08601"/>
<dbReference type="InterPro" id="IPR036388">
    <property type="entry name" value="WH-like_DNA-bd_sf"/>
</dbReference>
<reference evidence="8 9" key="1">
    <citation type="submission" date="2007-06" db="EMBL/GenBank/DDBJ databases">
        <authorList>
            <person name="Shimkets L."/>
            <person name="Ferriera S."/>
            <person name="Johnson J."/>
            <person name="Kravitz S."/>
            <person name="Beeson K."/>
            <person name="Sutton G."/>
            <person name="Rogers Y.-H."/>
            <person name="Friedman R."/>
            <person name="Frazier M."/>
            <person name="Venter J.C."/>
        </authorList>
    </citation>
    <scope>NUCLEOTIDE SEQUENCE [LARGE SCALE GENOMIC DNA]</scope>
    <source>
        <strain evidence="8 9">SIR-1</strain>
    </source>
</reference>
<keyword evidence="9" id="KW-1185">Reference proteome</keyword>
<evidence type="ECO:0000259" key="7">
    <source>
        <dbReference type="Pfam" id="PF08281"/>
    </source>
</evidence>
<dbReference type="NCBIfam" id="TIGR02937">
    <property type="entry name" value="sigma70-ECF"/>
    <property type="match status" value="1"/>
</dbReference>
<keyword evidence="3" id="KW-0731">Sigma factor</keyword>